<dbReference type="PIRSF" id="PIRSF002854">
    <property type="entry name" value="MetQ"/>
    <property type="match status" value="1"/>
</dbReference>
<dbReference type="Pfam" id="PF03180">
    <property type="entry name" value="Lipoprotein_9"/>
    <property type="match status" value="1"/>
</dbReference>
<keyword evidence="3" id="KW-0472">Membrane</keyword>
<dbReference type="GO" id="GO:0016020">
    <property type="term" value="C:membrane"/>
    <property type="evidence" value="ECO:0007669"/>
    <property type="project" value="UniProtKB-SubCell"/>
</dbReference>
<dbReference type="OrthoDB" id="9812878at2"/>
<protein>
    <recommendedName>
        <fullName evidence="6">Lipoprotein</fullName>
    </recommendedName>
</protein>
<evidence type="ECO:0000256" key="5">
    <source>
        <dbReference type="ARBA" id="ARBA00023288"/>
    </source>
</evidence>
<gene>
    <name evidence="9" type="ORF">EKG35_04510</name>
</gene>
<evidence type="ECO:0000313" key="10">
    <source>
        <dbReference type="Proteomes" id="UP000276349"/>
    </source>
</evidence>
<proteinExistence type="inferred from homology"/>
<dbReference type="Gene3D" id="3.40.190.10">
    <property type="entry name" value="Periplasmic binding protein-like II"/>
    <property type="match status" value="2"/>
</dbReference>
<dbReference type="SUPFAM" id="SSF53850">
    <property type="entry name" value="Periplasmic binding protein-like II"/>
    <property type="match status" value="1"/>
</dbReference>
<keyword evidence="10" id="KW-1185">Reference proteome</keyword>
<evidence type="ECO:0000256" key="2">
    <source>
        <dbReference type="ARBA" id="ARBA00022729"/>
    </source>
</evidence>
<accession>A0A3S0KL21</accession>
<evidence type="ECO:0000256" key="1">
    <source>
        <dbReference type="ARBA" id="ARBA00004635"/>
    </source>
</evidence>
<reference evidence="9 10" key="1">
    <citation type="submission" date="2018-12" db="EMBL/GenBank/DDBJ databases">
        <authorList>
            <person name="Yu L."/>
        </authorList>
    </citation>
    <scope>NUCLEOTIDE SEQUENCE [LARGE SCALE GENOMIC DNA]</scope>
    <source>
        <strain evidence="9 10">S5H2222</strain>
    </source>
</reference>
<name>A0A3S0KL21_9BACI</name>
<keyword evidence="2 8" id="KW-0732">Signal</keyword>
<dbReference type="InterPro" id="IPR004872">
    <property type="entry name" value="Lipoprotein_NlpA"/>
</dbReference>
<sequence>MKKYLLVFLTLALAVVLAACGGKDEAATTTNGSNSTADTTEDKEIILGATAGPYSDMLKKAIIPQLEEKGYTVELKEFGDYIQPNIALNNGDIDANLFQHTIYLETFEQQNNMDLEPLIIVPTAPMGFFSDKFTSVEEIADGATVALPNDPSNAARALSSLQEQGLIEIDPNVDTLTASEKDVVKNDKNLVFQPVEAASLPRQIQSVDIAAVPGNFALAAGLDLMDAMFLENMPDKYRNVVAVKAKNKDSQLAKDIIEIVESAKFEEVIDAEFQGFGKPEWMTNR</sequence>
<evidence type="ECO:0000256" key="7">
    <source>
        <dbReference type="PIRSR" id="PIRSR002854-1"/>
    </source>
</evidence>
<organism evidence="9 10">
    <name type="scientific">Lysinibacillus telephonicus</name>
    <dbReference type="NCBI Taxonomy" id="1714840"/>
    <lineage>
        <taxon>Bacteria</taxon>
        <taxon>Bacillati</taxon>
        <taxon>Bacillota</taxon>
        <taxon>Bacilli</taxon>
        <taxon>Bacillales</taxon>
        <taxon>Bacillaceae</taxon>
        <taxon>Lysinibacillus</taxon>
    </lineage>
</organism>
<keyword evidence="5 6" id="KW-0449">Lipoprotein</keyword>
<evidence type="ECO:0000256" key="8">
    <source>
        <dbReference type="SAM" id="SignalP"/>
    </source>
</evidence>
<dbReference type="PROSITE" id="PS51257">
    <property type="entry name" value="PROKAR_LIPOPROTEIN"/>
    <property type="match status" value="1"/>
</dbReference>
<evidence type="ECO:0000313" key="9">
    <source>
        <dbReference type="EMBL" id="RTQ94914.1"/>
    </source>
</evidence>
<feature type="signal peptide" evidence="8">
    <location>
        <begin position="1"/>
        <end position="18"/>
    </location>
</feature>
<keyword evidence="4" id="KW-0564">Palmitate</keyword>
<dbReference type="AlphaFoldDB" id="A0A3S0KL21"/>
<evidence type="ECO:0000256" key="6">
    <source>
        <dbReference type="PIRNR" id="PIRNR002854"/>
    </source>
</evidence>
<feature type="lipid moiety-binding region" description="S-diacylglycerol cysteine" evidence="7">
    <location>
        <position position="20"/>
    </location>
</feature>
<evidence type="ECO:0000256" key="3">
    <source>
        <dbReference type="ARBA" id="ARBA00023136"/>
    </source>
</evidence>
<dbReference type="Proteomes" id="UP000276349">
    <property type="component" value="Unassembled WGS sequence"/>
</dbReference>
<dbReference type="PANTHER" id="PTHR30429:SF0">
    <property type="entry name" value="METHIONINE-BINDING LIPOPROTEIN METQ"/>
    <property type="match status" value="1"/>
</dbReference>
<comment type="caution">
    <text evidence="9">The sequence shown here is derived from an EMBL/GenBank/DDBJ whole genome shotgun (WGS) entry which is preliminary data.</text>
</comment>
<feature type="chain" id="PRO_5038503598" description="Lipoprotein" evidence="8">
    <location>
        <begin position="19"/>
        <end position="285"/>
    </location>
</feature>
<dbReference type="PANTHER" id="PTHR30429">
    <property type="entry name" value="D-METHIONINE-BINDING LIPOPROTEIN METQ"/>
    <property type="match status" value="1"/>
</dbReference>
<dbReference type="EMBL" id="RXNR01000009">
    <property type="protein sequence ID" value="RTQ94914.1"/>
    <property type="molecule type" value="Genomic_DNA"/>
</dbReference>
<evidence type="ECO:0000256" key="4">
    <source>
        <dbReference type="ARBA" id="ARBA00023139"/>
    </source>
</evidence>
<dbReference type="RefSeq" id="WP_126293176.1">
    <property type="nucleotide sequence ID" value="NZ_JAXUAO010000011.1"/>
</dbReference>
<comment type="similarity">
    <text evidence="6">Belongs to the nlpA lipoprotein family.</text>
</comment>
<comment type="subcellular location">
    <subcellularLocation>
        <location evidence="1">Membrane</location>
        <topology evidence="1">Lipid-anchor</topology>
    </subcellularLocation>
</comment>